<keyword evidence="1" id="KW-0472">Membrane</keyword>
<gene>
    <name evidence="2" type="ORF">EJ06DRAFT_346000</name>
</gene>
<proteinExistence type="predicted"/>
<evidence type="ECO:0000256" key="1">
    <source>
        <dbReference type="SAM" id="Phobius"/>
    </source>
</evidence>
<name>A0A6G1I2R0_9PEZI</name>
<sequence length="74" mass="8210">MHPGASICFQASITLLYSPCFYGILYGFGYLHATYMHLSSLERISTNVLPFFLSIISLRELLASCSADERAGSR</sequence>
<organism evidence="2 3">
    <name type="scientific">Trichodelitschia bisporula</name>
    <dbReference type="NCBI Taxonomy" id="703511"/>
    <lineage>
        <taxon>Eukaryota</taxon>
        <taxon>Fungi</taxon>
        <taxon>Dikarya</taxon>
        <taxon>Ascomycota</taxon>
        <taxon>Pezizomycotina</taxon>
        <taxon>Dothideomycetes</taxon>
        <taxon>Dothideomycetes incertae sedis</taxon>
        <taxon>Phaeotrichales</taxon>
        <taxon>Phaeotrichaceae</taxon>
        <taxon>Trichodelitschia</taxon>
    </lineage>
</organism>
<accession>A0A6G1I2R0</accession>
<evidence type="ECO:0000313" key="3">
    <source>
        <dbReference type="Proteomes" id="UP000799640"/>
    </source>
</evidence>
<feature type="transmembrane region" description="Helical" evidence="1">
    <location>
        <begin position="7"/>
        <end position="28"/>
    </location>
</feature>
<dbReference type="EMBL" id="ML996691">
    <property type="protein sequence ID" value="KAF2402570.1"/>
    <property type="molecule type" value="Genomic_DNA"/>
</dbReference>
<keyword evidence="1" id="KW-1133">Transmembrane helix</keyword>
<evidence type="ECO:0000313" key="2">
    <source>
        <dbReference type="EMBL" id="KAF2402570.1"/>
    </source>
</evidence>
<protein>
    <submittedName>
        <fullName evidence="2">Uncharacterized protein</fullName>
    </submittedName>
</protein>
<dbReference type="AlphaFoldDB" id="A0A6G1I2R0"/>
<keyword evidence="3" id="KW-1185">Reference proteome</keyword>
<dbReference type="Proteomes" id="UP000799640">
    <property type="component" value="Unassembled WGS sequence"/>
</dbReference>
<keyword evidence="1" id="KW-0812">Transmembrane</keyword>
<reference evidence="2" key="1">
    <citation type="journal article" date="2020" name="Stud. Mycol.">
        <title>101 Dothideomycetes genomes: a test case for predicting lifestyles and emergence of pathogens.</title>
        <authorList>
            <person name="Haridas S."/>
            <person name="Albert R."/>
            <person name="Binder M."/>
            <person name="Bloem J."/>
            <person name="Labutti K."/>
            <person name="Salamov A."/>
            <person name="Andreopoulos B."/>
            <person name="Baker S."/>
            <person name="Barry K."/>
            <person name="Bills G."/>
            <person name="Bluhm B."/>
            <person name="Cannon C."/>
            <person name="Castanera R."/>
            <person name="Culley D."/>
            <person name="Daum C."/>
            <person name="Ezra D."/>
            <person name="Gonzalez J."/>
            <person name="Henrissat B."/>
            <person name="Kuo A."/>
            <person name="Liang C."/>
            <person name="Lipzen A."/>
            <person name="Lutzoni F."/>
            <person name="Magnuson J."/>
            <person name="Mondo S."/>
            <person name="Nolan M."/>
            <person name="Ohm R."/>
            <person name="Pangilinan J."/>
            <person name="Park H.-J."/>
            <person name="Ramirez L."/>
            <person name="Alfaro M."/>
            <person name="Sun H."/>
            <person name="Tritt A."/>
            <person name="Yoshinaga Y."/>
            <person name="Zwiers L.-H."/>
            <person name="Turgeon B."/>
            <person name="Goodwin S."/>
            <person name="Spatafora J."/>
            <person name="Crous P."/>
            <person name="Grigoriev I."/>
        </authorList>
    </citation>
    <scope>NUCLEOTIDE SEQUENCE</scope>
    <source>
        <strain evidence="2">CBS 262.69</strain>
    </source>
</reference>